<organism evidence="1 2">
    <name type="scientific">Elizabethkingia occulta</name>
    <dbReference type="NCBI Taxonomy" id="1867263"/>
    <lineage>
        <taxon>Bacteria</taxon>
        <taxon>Pseudomonadati</taxon>
        <taxon>Bacteroidota</taxon>
        <taxon>Flavobacteriia</taxon>
        <taxon>Flavobacteriales</taxon>
        <taxon>Weeksellaceae</taxon>
        <taxon>Elizabethkingia</taxon>
    </lineage>
</organism>
<sequence length="62" mass="6786">MNNLKKIKRTELKAIIGGGEPLPDGWGVCYVKGEQVPTPCDQLCPNKMQPTCAWTDPGTNNQ</sequence>
<evidence type="ECO:0000313" key="2">
    <source>
        <dbReference type="Proteomes" id="UP000190813"/>
    </source>
</evidence>
<keyword evidence="2" id="KW-1185">Reference proteome</keyword>
<dbReference type="AlphaFoldDB" id="A0A1T3MTL8"/>
<proteinExistence type="predicted"/>
<dbReference type="EMBL" id="MAHX01000006">
    <property type="protein sequence ID" value="OPC67937.1"/>
    <property type="molecule type" value="Genomic_DNA"/>
</dbReference>
<dbReference type="InterPro" id="IPR058074">
    <property type="entry name" value="Bacteriocin-like"/>
</dbReference>
<name>A0A1T3MTL8_9FLAO</name>
<dbReference type="RefSeq" id="WP_078771064.1">
    <property type="nucleotide sequence ID" value="NZ_CBCSBR010000027.1"/>
</dbReference>
<reference evidence="1 2" key="1">
    <citation type="submission" date="2016-06" db="EMBL/GenBank/DDBJ databases">
        <title>Revisiting the taxonomy of the Elizabethkingia Genus based on Whole-Genome Sequencing, Optical Mapping, and MALDI-TOF.</title>
        <authorList>
            <person name="Nicholson A.C."/>
        </authorList>
    </citation>
    <scope>NUCLEOTIDE SEQUENCE [LARGE SCALE GENOMIC DNA]</scope>
    <source>
        <strain evidence="1 2">G4070</strain>
    </source>
</reference>
<protein>
    <recommendedName>
        <fullName evidence="3">Bacteriocin</fullName>
    </recommendedName>
</protein>
<evidence type="ECO:0000313" key="1">
    <source>
        <dbReference type="EMBL" id="OPC67937.1"/>
    </source>
</evidence>
<accession>A0A1T3MTL8</accession>
<gene>
    <name evidence="1" type="ORF">BAZ10_15190</name>
</gene>
<dbReference type="Proteomes" id="UP000190813">
    <property type="component" value="Unassembled WGS sequence"/>
</dbReference>
<dbReference type="NCBIfam" id="NF047798">
    <property type="entry name" value="leader_Chryseo"/>
    <property type="match status" value="1"/>
</dbReference>
<evidence type="ECO:0008006" key="3">
    <source>
        <dbReference type="Google" id="ProtNLM"/>
    </source>
</evidence>
<comment type="caution">
    <text evidence="1">The sequence shown here is derived from an EMBL/GenBank/DDBJ whole genome shotgun (WGS) entry which is preliminary data.</text>
</comment>